<feature type="domain" description="Homing endonuclease LAGLIDADG" evidence="1">
    <location>
        <begin position="3"/>
        <end position="127"/>
    </location>
</feature>
<reference evidence="2" key="1">
    <citation type="submission" date="2021-01" db="EMBL/GenBank/DDBJ databases">
        <authorList>
            <person name="Sun H.-H."/>
            <person name="Zhang S."/>
            <person name="Zhang Y.-J."/>
        </authorList>
    </citation>
    <scope>NUCLEOTIDE SEQUENCE</scope>
    <source>
        <strain evidence="2">CMM1</strain>
    </source>
</reference>
<dbReference type="InterPro" id="IPR027434">
    <property type="entry name" value="Homing_endonucl"/>
</dbReference>
<evidence type="ECO:0000259" key="1">
    <source>
        <dbReference type="Pfam" id="PF03161"/>
    </source>
</evidence>
<proteinExistence type="predicted"/>
<dbReference type="GeneID" id="68665252"/>
<dbReference type="Gene3D" id="3.10.28.10">
    <property type="entry name" value="Homing endonucleases"/>
    <property type="match status" value="2"/>
</dbReference>
<accession>A0A8K1I7P3</accession>
<name>A0A8K1I7P3_9PEZI</name>
<organism evidence="2">
    <name type="scientific">Morchella brunnea</name>
    <dbReference type="NCBI Taxonomy" id="1174671"/>
    <lineage>
        <taxon>Eukaryota</taxon>
        <taxon>Fungi</taxon>
        <taxon>Dikarya</taxon>
        <taxon>Ascomycota</taxon>
        <taxon>Pezizomycotina</taxon>
        <taxon>Pezizomycetes</taxon>
        <taxon>Pezizales</taxon>
        <taxon>Morchellaceae</taxon>
        <taxon>Morchella</taxon>
    </lineage>
</organism>
<evidence type="ECO:0000313" key="2">
    <source>
        <dbReference type="EMBL" id="UBU98592.1"/>
    </source>
</evidence>
<dbReference type="SUPFAM" id="SSF55608">
    <property type="entry name" value="Homing endonucleases"/>
    <property type="match status" value="1"/>
</dbReference>
<dbReference type="RefSeq" id="YP_010218785.1">
    <property type="nucleotide sequence ID" value="NC_058917.1"/>
</dbReference>
<dbReference type="Pfam" id="PF03161">
    <property type="entry name" value="LAGLIDADG_2"/>
    <property type="match status" value="1"/>
</dbReference>
<gene>
    <name evidence="2" type="primary">orf189</name>
</gene>
<protein>
    <recommendedName>
        <fullName evidence="1">Homing endonuclease LAGLIDADG domain-containing protein</fullName>
    </recommendedName>
</protein>
<dbReference type="InterPro" id="IPR004860">
    <property type="entry name" value="LAGLIDADG_dom"/>
</dbReference>
<geneLocation type="mitochondrion" evidence="2"/>
<sequence>MTLSHYCPSYPKFGTGTRAGTRVYDLLFYTRSLPCITELYNLFYVNGIKIIPHNIYELLTPVALAHWVMGDGSKKKYGLTLCSNSYSIPDVVLLMNVLMIKYGLVCTLHLDKGKPTIYIAAKSMKSLRTIVAPHMVPSMQYKIGLGCDVTKLNSSPLGGIIYPAAASSLHEETNDPPCGGKFQRQGINQ</sequence>
<dbReference type="GO" id="GO:0004519">
    <property type="term" value="F:endonuclease activity"/>
    <property type="evidence" value="ECO:0007669"/>
    <property type="project" value="InterPro"/>
</dbReference>
<dbReference type="AlphaFoldDB" id="A0A8K1I7P3"/>
<keyword evidence="2" id="KW-0496">Mitochondrion</keyword>
<dbReference type="EMBL" id="MW538937">
    <property type="protein sequence ID" value="UBU98592.1"/>
    <property type="molecule type" value="Genomic_DNA"/>
</dbReference>